<gene>
    <name evidence="2" type="ORF">SFOMI_3718</name>
</gene>
<organism evidence="2 3">
    <name type="scientific">Sphingobium fuliginis (strain ATCC 27551)</name>
    <dbReference type="NCBI Taxonomy" id="336203"/>
    <lineage>
        <taxon>Bacteria</taxon>
        <taxon>Pseudomonadati</taxon>
        <taxon>Pseudomonadota</taxon>
        <taxon>Alphaproteobacteria</taxon>
        <taxon>Sphingomonadales</taxon>
        <taxon>Sphingomonadaceae</taxon>
        <taxon>Sphingobium</taxon>
    </lineage>
</organism>
<dbReference type="RefSeq" id="WP_099186353.1">
    <property type="nucleotide sequence ID" value="NZ_BEWI01000032.1"/>
</dbReference>
<protein>
    <submittedName>
        <fullName evidence="2">Uncharacterized protein</fullName>
    </submittedName>
</protein>
<reference evidence="2 3" key="1">
    <citation type="journal article" date="2013" name="Biodegradation">
        <title>Occurrence of 4-tert-butylphenol (4-t-BP) biodegradation in an aquatic sample caused by the presence of Spirodela polyrrhiza and isolation of a 4-t-BP-utilizing bacterium.</title>
        <authorList>
            <person name="Ogata Y."/>
            <person name="Toyama T."/>
            <person name="Yu N."/>
            <person name="Wang X."/>
            <person name="Sei K."/>
            <person name="Ike M."/>
        </authorList>
    </citation>
    <scope>NUCLEOTIDE SEQUENCE [LARGE SCALE GENOMIC DNA]</scope>
    <source>
        <strain evidence="2 3">OMI</strain>
    </source>
</reference>
<dbReference type="Proteomes" id="UP000221538">
    <property type="component" value="Unassembled WGS sequence"/>
</dbReference>
<reference evidence="2 3" key="2">
    <citation type="journal article" date="2013" name="Environ. Sci. Technol.">
        <title>The 4-tert-butylphenol-utilizing bacterium Sphingobium fuliginis OMI can degrade bisphenols via phenolic ring hydroxylation and meta-cleavage pathway.</title>
        <authorList>
            <person name="Ogata Y."/>
            <person name="Goda S."/>
            <person name="Toyama T."/>
            <person name="Sei K."/>
            <person name="Ike M."/>
        </authorList>
    </citation>
    <scope>NUCLEOTIDE SEQUENCE [LARGE SCALE GENOMIC DNA]</scope>
    <source>
        <strain evidence="2 3">OMI</strain>
    </source>
</reference>
<feature type="region of interest" description="Disordered" evidence="1">
    <location>
        <begin position="52"/>
        <end position="71"/>
    </location>
</feature>
<dbReference type="AlphaFoldDB" id="A0A292ZEK4"/>
<evidence type="ECO:0000313" key="2">
    <source>
        <dbReference type="EMBL" id="GAY23152.1"/>
    </source>
</evidence>
<sequence length="71" mass="8238">MAHPTDAHLLPRAMEHLNRLTKKYGLKLRNSFLRLGPETGREVPRLIHGKGDKQAMRHLRSRHSVKTAGYW</sequence>
<evidence type="ECO:0000256" key="1">
    <source>
        <dbReference type="SAM" id="MobiDB-lite"/>
    </source>
</evidence>
<dbReference type="EMBL" id="BEWI01000032">
    <property type="protein sequence ID" value="GAY23152.1"/>
    <property type="molecule type" value="Genomic_DNA"/>
</dbReference>
<evidence type="ECO:0000313" key="3">
    <source>
        <dbReference type="Proteomes" id="UP000221538"/>
    </source>
</evidence>
<comment type="caution">
    <text evidence="2">The sequence shown here is derived from an EMBL/GenBank/DDBJ whole genome shotgun (WGS) entry which is preliminary data.</text>
</comment>
<accession>A0A292ZEK4</accession>
<proteinExistence type="predicted"/>
<name>A0A292ZEK4_SPHSA</name>
<feature type="compositionally biased region" description="Basic residues" evidence="1">
    <location>
        <begin position="56"/>
        <end position="65"/>
    </location>
</feature>